<name>A0A0C2NCS4_THEKT</name>
<dbReference type="SUPFAM" id="SSF52833">
    <property type="entry name" value="Thioredoxin-like"/>
    <property type="match status" value="4"/>
</dbReference>
<dbReference type="OrthoDB" id="427280at2759"/>
<feature type="chain" id="PRO_5002164966" evidence="2">
    <location>
        <begin position="19"/>
        <end position="626"/>
    </location>
</feature>
<comment type="similarity">
    <text evidence="1">Belongs to the protein disulfide isomerase family.</text>
</comment>
<dbReference type="PANTHER" id="PTHR18929">
    <property type="entry name" value="PROTEIN DISULFIDE ISOMERASE"/>
    <property type="match status" value="1"/>
</dbReference>
<evidence type="ECO:0000313" key="4">
    <source>
        <dbReference type="Proteomes" id="UP000031668"/>
    </source>
</evidence>
<evidence type="ECO:0000256" key="2">
    <source>
        <dbReference type="SAM" id="SignalP"/>
    </source>
</evidence>
<dbReference type="EMBL" id="JWZT01000567">
    <property type="protein sequence ID" value="KII74080.1"/>
    <property type="molecule type" value="Genomic_DNA"/>
</dbReference>
<keyword evidence="4" id="KW-1185">Reference proteome</keyword>
<protein>
    <submittedName>
        <fullName evidence="3">Protein disulfide-isomerase A4</fullName>
    </submittedName>
</protein>
<evidence type="ECO:0000313" key="3">
    <source>
        <dbReference type="EMBL" id="KII74080.1"/>
    </source>
</evidence>
<dbReference type="Proteomes" id="UP000031668">
    <property type="component" value="Unassembled WGS sequence"/>
</dbReference>
<dbReference type="AlphaFoldDB" id="A0A0C2NCS4"/>
<proteinExistence type="inferred from homology"/>
<dbReference type="GO" id="GO:0005783">
    <property type="term" value="C:endoplasmic reticulum"/>
    <property type="evidence" value="ECO:0007669"/>
    <property type="project" value="TreeGrafter"/>
</dbReference>
<dbReference type="InterPro" id="IPR036249">
    <property type="entry name" value="Thioredoxin-like_sf"/>
</dbReference>
<dbReference type="GO" id="GO:0003756">
    <property type="term" value="F:protein disulfide isomerase activity"/>
    <property type="evidence" value="ECO:0007669"/>
    <property type="project" value="TreeGrafter"/>
</dbReference>
<keyword evidence="2" id="KW-0732">Signal</keyword>
<dbReference type="GO" id="GO:0034976">
    <property type="term" value="P:response to endoplasmic reticulum stress"/>
    <property type="evidence" value="ECO:0007669"/>
    <property type="project" value="TreeGrafter"/>
</dbReference>
<dbReference type="GO" id="GO:0006457">
    <property type="term" value="P:protein folding"/>
    <property type="evidence" value="ECO:0007669"/>
    <property type="project" value="TreeGrafter"/>
</dbReference>
<dbReference type="Gene3D" id="3.40.30.10">
    <property type="entry name" value="Glutaredoxin"/>
    <property type="match status" value="2"/>
</dbReference>
<accession>A0A0C2NCS4</accession>
<dbReference type="Pfam" id="PF13848">
    <property type="entry name" value="Thioredoxin_6"/>
    <property type="match status" value="1"/>
</dbReference>
<organism evidence="3 4">
    <name type="scientific">Thelohanellus kitauei</name>
    <name type="common">Myxosporean</name>
    <dbReference type="NCBI Taxonomy" id="669202"/>
    <lineage>
        <taxon>Eukaryota</taxon>
        <taxon>Metazoa</taxon>
        <taxon>Cnidaria</taxon>
        <taxon>Myxozoa</taxon>
        <taxon>Myxosporea</taxon>
        <taxon>Bivalvulida</taxon>
        <taxon>Platysporina</taxon>
        <taxon>Myxobolidae</taxon>
        <taxon>Thelohanellus</taxon>
    </lineage>
</organism>
<comment type="caution">
    <text evidence="3">The sequence shown here is derived from an EMBL/GenBank/DDBJ whole genome shotgun (WGS) entry which is preliminary data.</text>
</comment>
<reference evidence="3 4" key="1">
    <citation type="journal article" date="2014" name="Genome Biol. Evol.">
        <title>The genome of the myxosporean Thelohanellus kitauei shows adaptations to nutrient acquisition within its fish host.</title>
        <authorList>
            <person name="Yang Y."/>
            <person name="Xiong J."/>
            <person name="Zhou Z."/>
            <person name="Huo F."/>
            <person name="Miao W."/>
            <person name="Ran C."/>
            <person name="Liu Y."/>
            <person name="Zhang J."/>
            <person name="Feng J."/>
            <person name="Wang M."/>
            <person name="Wang M."/>
            <person name="Wang L."/>
            <person name="Yao B."/>
        </authorList>
    </citation>
    <scope>NUCLEOTIDE SEQUENCE [LARGE SCALE GENOMIC DNA]</scope>
    <source>
        <strain evidence="3">Wuqing</strain>
    </source>
</reference>
<feature type="signal peptide" evidence="2">
    <location>
        <begin position="1"/>
        <end position="18"/>
    </location>
</feature>
<evidence type="ECO:0000256" key="1">
    <source>
        <dbReference type="ARBA" id="ARBA00006347"/>
    </source>
</evidence>
<dbReference type="OMA" id="DETHYWA"/>
<sequence length="626" mass="73684">MLLILLFYFVILLYSVRPDDEDEKWMDINPEDDVHLVYFNNYSTIFHMKTKWIAYVYNSSYDVTPGALYDNYAKVAKNLRGQIFFTRLDGGVVANVIEDYLTTVPGLIFFSNKTAYAYEGSYSYDELLQAIREFSSSNWIPPHTEIINLNKENFDILFNNITYGIVFGYSLEDETHYWAYMGRLKTVADKLKLHNIFVYAINKNTDSEILERLGIRNLGVPKLIRNGKLYPISFRHQNQIKSMVEYVLKGRKFPSQSIKDHKTGVYLFSKIEDEYIGMFLAVIDEEGNYWHKVFEELVFMTSDDFIYFHTFNKQAGLRFGCAERNCLITIFPDPVKSPYDDQYQKLFALNPQQLGDLDTVLKHVRKACRPLVGYFNNYMSVQNIYQGMYPRGILFMDVDFEEYEYKENLYFIRFMWRLAIEFTHVTFVYANREDHTSLLNDLKLIFTPNFADFVIQKSNKYNYVFEGQYNHDQLKVFVESVLNGTKRPVYKSEEIPPTPYDVYGIRQLVGNNFEKIVFSEVEDVVVLLSVNDCEKCDAYNQIFITTRKIYADFEGLEFGRFDLDNNMPPPEYHTDSHPAIFFASITNKMKPIQFDDELKNSDQLITFINKYTKTLRKKVEKAKEDL</sequence>
<gene>
    <name evidence="3" type="ORF">RF11_00066</name>
</gene>
<keyword evidence="3" id="KW-0413">Isomerase</keyword>